<gene>
    <name evidence="3" type="ORF">SLS62_008962</name>
</gene>
<comment type="caution">
    <text evidence="3">The sequence shown here is derived from an EMBL/GenBank/DDBJ whole genome shotgun (WGS) entry which is preliminary data.</text>
</comment>
<protein>
    <recommendedName>
        <fullName evidence="2">F-box domain-containing protein</fullName>
    </recommendedName>
</protein>
<dbReference type="SMART" id="SM00256">
    <property type="entry name" value="FBOX"/>
    <property type="match status" value="1"/>
</dbReference>
<feature type="region of interest" description="Disordered" evidence="1">
    <location>
        <begin position="339"/>
        <end position="376"/>
    </location>
</feature>
<dbReference type="InterPro" id="IPR001810">
    <property type="entry name" value="F-box_dom"/>
</dbReference>
<dbReference type="SUPFAM" id="SSF81383">
    <property type="entry name" value="F-box domain"/>
    <property type="match status" value="1"/>
</dbReference>
<feature type="region of interest" description="Disordered" evidence="1">
    <location>
        <begin position="423"/>
        <end position="458"/>
    </location>
</feature>
<feature type="compositionally biased region" description="Low complexity" evidence="1">
    <location>
        <begin position="675"/>
        <end position="691"/>
    </location>
</feature>
<feature type="region of interest" description="Disordered" evidence="1">
    <location>
        <begin position="99"/>
        <end position="130"/>
    </location>
</feature>
<feature type="compositionally biased region" description="Acidic residues" evidence="1">
    <location>
        <begin position="441"/>
        <end position="458"/>
    </location>
</feature>
<dbReference type="CDD" id="cd09917">
    <property type="entry name" value="F-box_SF"/>
    <property type="match status" value="1"/>
</dbReference>
<dbReference type="AlphaFoldDB" id="A0AAN9UJJ8"/>
<accession>A0AAN9UJJ8</accession>
<organism evidence="3 4">
    <name type="scientific">Diatrype stigma</name>
    <dbReference type="NCBI Taxonomy" id="117547"/>
    <lineage>
        <taxon>Eukaryota</taxon>
        <taxon>Fungi</taxon>
        <taxon>Dikarya</taxon>
        <taxon>Ascomycota</taxon>
        <taxon>Pezizomycotina</taxon>
        <taxon>Sordariomycetes</taxon>
        <taxon>Xylariomycetidae</taxon>
        <taxon>Xylariales</taxon>
        <taxon>Diatrypaceae</taxon>
        <taxon>Diatrype</taxon>
    </lineage>
</organism>
<evidence type="ECO:0000313" key="3">
    <source>
        <dbReference type="EMBL" id="KAK7747715.1"/>
    </source>
</evidence>
<sequence>METEADTEPHRHSGVPGNGNDTGTGMGMGTTNAVTIKDLTDLPSDVFLLIISHLSPQDSILCRRVSRAWRAAFATPDVSWHLMRWHFPRCREMRHGAGIAMDSGLGPSGGGGNSPPKLKQKQRQRQETTQWAEVFPKVARRYHYLRAAKPRLIEKIDVMQQGTARGRHYQRRQQQQQNERTESKSKSKSGPPPLPHFRAVQPWNRHLRFDDYRADFQYRDPTWCVDDGLLVYRELEPEPEPEPDPESGVMSGGTTAGGRWVAYDLETRQRFTVPFDDEAAGSRKTVRRVRLACGVLIFEWCEAEAEPEPCYYRHDHDHDHDRRRETVYRHFATAFDVQRSSPNKSWPSSEPNSASSPKWSSSSSSTSTPPRASVVRSAAPPSSWRITFRSEWKIHFLGLSLAHDRFFSAHTATHYALYLWQPNRPRPWGRGRGPGQGGGGIDEDEGEGGGEGEEGEGDPLEQLTVWDISFPSAYRPSLDHDHDDHHDYAPSGSGSGTSSGKGNSHKRQRLLQQPPPPPLRPSSDPDPDPDPDPDLDLDLGPFVARRFGWRELDEVLGVRQRRAPSLRALALDDRNVYVHEEDHRWLAGPHAPPAPLLPRNHAVRCTGFPFVGLPAPRWFDQCCADGDVHMSFCPRRRRRRRDGMGVGRGKGRRLRGQGQGQGLEGGEEGEERVEGSSSLSSSSSSSSSAVGADDDDDDGRAIGGDGDDWPGWAPCWRHEEFPYLTVSDAVDARAGVRVVARQCFMMEALSAFVAPRISVEGERGREEEDVEEDEDKDGNWEGRQLREVRFSDDMWGELLARGKIEGDERWVVGEDREGRVTIVRF</sequence>
<evidence type="ECO:0000313" key="4">
    <source>
        <dbReference type="Proteomes" id="UP001320420"/>
    </source>
</evidence>
<feature type="region of interest" description="Disordered" evidence="1">
    <location>
        <begin position="474"/>
        <end position="539"/>
    </location>
</feature>
<dbReference type="Gene3D" id="1.20.1280.50">
    <property type="match status" value="1"/>
</dbReference>
<dbReference type="PROSITE" id="PS50181">
    <property type="entry name" value="FBOX"/>
    <property type="match status" value="1"/>
</dbReference>
<evidence type="ECO:0000256" key="1">
    <source>
        <dbReference type="SAM" id="MobiDB-lite"/>
    </source>
</evidence>
<reference evidence="3 4" key="1">
    <citation type="submission" date="2024-02" db="EMBL/GenBank/DDBJ databases">
        <title>De novo assembly and annotation of 12 fungi associated with fruit tree decline syndrome in Ontario, Canada.</title>
        <authorList>
            <person name="Sulman M."/>
            <person name="Ellouze W."/>
            <person name="Ilyukhin E."/>
        </authorList>
    </citation>
    <scope>NUCLEOTIDE SEQUENCE [LARGE SCALE GENOMIC DNA]</scope>
    <source>
        <strain evidence="3 4">M11/M66-122</strain>
    </source>
</reference>
<feature type="compositionally biased region" description="Acidic residues" evidence="1">
    <location>
        <begin position="525"/>
        <end position="537"/>
    </location>
</feature>
<evidence type="ECO:0000259" key="2">
    <source>
        <dbReference type="PROSITE" id="PS50181"/>
    </source>
</evidence>
<keyword evidence="4" id="KW-1185">Reference proteome</keyword>
<dbReference type="InterPro" id="IPR036047">
    <property type="entry name" value="F-box-like_dom_sf"/>
</dbReference>
<feature type="compositionally biased region" description="Low complexity" evidence="1">
    <location>
        <begin position="344"/>
        <end position="376"/>
    </location>
</feature>
<feature type="region of interest" description="Disordered" evidence="1">
    <location>
        <begin position="640"/>
        <end position="709"/>
    </location>
</feature>
<dbReference type="Pfam" id="PF00646">
    <property type="entry name" value="F-box"/>
    <property type="match status" value="1"/>
</dbReference>
<feature type="region of interest" description="Disordered" evidence="1">
    <location>
        <begin position="1"/>
        <end position="24"/>
    </location>
</feature>
<dbReference type="Proteomes" id="UP001320420">
    <property type="component" value="Unassembled WGS sequence"/>
</dbReference>
<proteinExistence type="predicted"/>
<feature type="compositionally biased region" description="Basic and acidic residues" evidence="1">
    <location>
        <begin position="477"/>
        <end position="488"/>
    </location>
</feature>
<dbReference type="EMBL" id="JAKJXP020000088">
    <property type="protein sequence ID" value="KAK7747715.1"/>
    <property type="molecule type" value="Genomic_DNA"/>
</dbReference>
<name>A0AAN9UJJ8_9PEZI</name>
<feature type="region of interest" description="Disordered" evidence="1">
    <location>
        <begin position="236"/>
        <end position="255"/>
    </location>
</feature>
<feature type="compositionally biased region" description="Gly residues" evidence="1">
    <location>
        <begin position="430"/>
        <end position="440"/>
    </location>
</feature>
<feature type="region of interest" description="Disordered" evidence="1">
    <location>
        <begin position="163"/>
        <end position="199"/>
    </location>
</feature>
<feature type="domain" description="F-box" evidence="2">
    <location>
        <begin position="36"/>
        <end position="83"/>
    </location>
</feature>